<gene>
    <name evidence="13" type="ORF">PMAYCL1PPCAC_29900</name>
</gene>
<dbReference type="Gene3D" id="3.30.460.10">
    <property type="entry name" value="Beta Polymerase, domain 2"/>
    <property type="match status" value="1"/>
</dbReference>
<keyword evidence="4" id="KW-0819">tRNA processing</keyword>
<dbReference type="GO" id="GO:0000049">
    <property type="term" value="F:tRNA binding"/>
    <property type="evidence" value="ECO:0007669"/>
    <property type="project" value="TreeGrafter"/>
</dbReference>
<dbReference type="GO" id="GO:0016779">
    <property type="term" value="F:nucleotidyltransferase activity"/>
    <property type="evidence" value="ECO:0007669"/>
    <property type="project" value="UniProtKB-KW"/>
</dbReference>
<evidence type="ECO:0000256" key="7">
    <source>
        <dbReference type="ARBA" id="ARBA00022741"/>
    </source>
</evidence>
<dbReference type="SUPFAM" id="SSF81891">
    <property type="entry name" value="Poly A polymerase C-terminal region-like"/>
    <property type="match status" value="1"/>
</dbReference>
<dbReference type="InterPro" id="IPR050264">
    <property type="entry name" value="Bact_CCA-adding_enz_type3_sf"/>
</dbReference>
<dbReference type="GO" id="GO:0046872">
    <property type="term" value="F:metal ion binding"/>
    <property type="evidence" value="ECO:0007669"/>
    <property type="project" value="UniProtKB-KW"/>
</dbReference>
<name>A0AAN5DBS4_9BILA</name>
<evidence type="ECO:0000256" key="3">
    <source>
        <dbReference type="ARBA" id="ARBA00022679"/>
    </source>
</evidence>
<evidence type="ECO:0000259" key="11">
    <source>
        <dbReference type="Pfam" id="PF01743"/>
    </source>
</evidence>
<dbReference type="GO" id="GO:1990180">
    <property type="term" value="P:mitochondrial tRNA 3'-end processing"/>
    <property type="evidence" value="ECO:0007669"/>
    <property type="project" value="TreeGrafter"/>
</dbReference>
<protein>
    <recommendedName>
        <fullName evidence="15">CCA tRNA nucleotidyltransferase 1, mitochondrial</fullName>
    </recommendedName>
</protein>
<evidence type="ECO:0000256" key="1">
    <source>
        <dbReference type="ARBA" id="ARBA00001946"/>
    </source>
</evidence>
<proteinExistence type="inferred from homology"/>
<evidence type="ECO:0000313" key="13">
    <source>
        <dbReference type="EMBL" id="GMR59705.1"/>
    </source>
</evidence>
<comment type="caution">
    <text evidence="13">The sequence shown here is derived from an EMBL/GenBank/DDBJ whole genome shotgun (WGS) entry which is preliminary data.</text>
</comment>
<feature type="non-terminal residue" evidence="13">
    <location>
        <position position="1"/>
    </location>
</feature>
<feature type="domain" description="tRNA nucleotidyltransferase/poly(A) polymerase RNA and SrmB- binding" evidence="12">
    <location>
        <begin position="228"/>
        <end position="275"/>
    </location>
</feature>
<comment type="cofactor">
    <cofactor evidence="1">
        <name>Mg(2+)</name>
        <dbReference type="ChEBI" id="CHEBI:18420"/>
    </cofactor>
</comment>
<accession>A0AAN5DBS4</accession>
<evidence type="ECO:0000313" key="14">
    <source>
        <dbReference type="Proteomes" id="UP001328107"/>
    </source>
</evidence>
<keyword evidence="14" id="KW-1185">Reference proteome</keyword>
<evidence type="ECO:0008006" key="15">
    <source>
        <dbReference type="Google" id="ProtNLM"/>
    </source>
</evidence>
<dbReference type="InterPro" id="IPR043519">
    <property type="entry name" value="NT_sf"/>
</dbReference>
<evidence type="ECO:0000256" key="4">
    <source>
        <dbReference type="ARBA" id="ARBA00022694"/>
    </source>
</evidence>
<dbReference type="AlphaFoldDB" id="A0AAN5DBS4"/>
<dbReference type="CDD" id="cd05398">
    <property type="entry name" value="NT_ClassII-CCAase"/>
    <property type="match status" value="1"/>
</dbReference>
<feature type="domain" description="Poly A polymerase head" evidence="11">
    <location>
        <begin position="71"/>
        <end position="193"/>
    </location>
</feature>
<evidence type="ECO:0000256" key="8">
    <source>
        <dbReference type="ARBA" id="ARBA00022842"/>
    </source>
</evidence>
<comment type="similarity">
    <text evidence="2 9">Belongs to the tRNA nucleotidyltransferase/poly(A) polymerase family.</text>
</comment>
<keyword evidence="8" id="KW-0460">Magnesium</keyword>
<evidence type="ECO:0000256" key="5">
    <source>
        <dbReference type="ARBA" id="ARBA00022695"/>
    </source>
</evidence>
<sequence length="494" mass="55668">SFSGQLLFTRPSLFSLLGQSISARKTTVVFSSSRSLAIRATMKIDSADFHSLFTPDFQILRGLFEKKGYELRIAGGAVRDLLMEKKPADIDLATSATPKMMIDLFNAEQIRMLHTNGELHGTVTCRIGENNYEITTLRIDEVCDGRRAKVSFTTDWELDANRRDLTVNSLFLDLNGEVVDYTGGIEDCKNKRVAFVGDAARRIQEDYLRILRYFRFFGRISPEGAKHEEETIKAIVNHKGGIAQVSPERIWVEMKRVVIGRMAPAVVKVMLHECGLAILLGLPEGSLSHMDRFETVYKRGMEMEKKHNGVKLESMTMVAALCTTKNEIEEFHKKTKLSNLERDLGEFIVDRRKEAEITVEQGGASQLTYWRRLFALEYGPTMKEKVRSDGDRVRDRVVQLAITVGAPDEVISDLLSSSHPPPFPIDGRILMEAGVPAGPQMHSVKNYLFHLWVQSDFSLSKEQLLTHTQDPDIPPPPVKVNAGKRKREKSSGDK</sequence>
<keyword evidence="3 9" id="KW-0808">Transferase</keyword>
<dbReference type="Pfam" id="PF12627">
    <property type="entry name" value="PolyA_pol_RNAbd"/>
    <property type="match status" value="1"/>
</dbReference>
<dbReference type="InterPro" id="IPR032828">
    <property type="entry name" value="PolyA_RNA-bd"/>
</dbReference>
<dbReference type="InterPro" id="IPR002646">
    <property type="entry name" value="PolA_pol_head_dom"/>
</dbReference>
<dbReference type="EMBL" id="BTRK01000006">
    <property type="protein sequence ID" value="GMR59705.1"/>
    <property type="molecule type" value="Genomic_DNA"/>
</dbReference>
<dbReference type="Gene3D" id="1.10.3090.10">
    <property type="entry name" value="cca-adding enzyme, domain 2"/>
    <property type="match status" value="1"/>
</dbReference>
<evidence type="ECO:0000256" key="9">
    <source>
        <dbReference type="RuleBase" id="RU003953"/>
    </source>
</evidence>
<evidence type="ECO:0000256" key="6">
    <source>
        <dbReference type="ARBA" id="ARBA00022723"/>
    </source>
</evidence>
<keyword evidence="5" id="KW-0548">Nucleotidyltransferase</keyword>
<keyword evidence="6" id="KW-0479">Metal-binding</keyword>
<dbReference type="GO" id="GO:0001680">
    <property type="term" value="P:tRNA 3'-terminal CCA addition"/>
    <property type="evidence" value="ECO:0007669"/>
    <property type="project" value="TreeGrafter"/>
</dbReference>
<dbReference type="SUPFAM" id="SSF81301">
    <property type="entry name" value="Nucleotidyltransferase"/>
    <property type="match status" value="1"/>
</dbReference>
<dbReference type="PANTHER" id="PTHR46173">
    <property type="entry name" value="CCA TRNA NUCLEOTIDYLTRANSFERASE 1, MITOCHONDRIAL"/>
    <property type="match status" value="1"/>
</dbReference>
<dbReference type="Pfam" id="PF01743">
    <property type="entry name" value="PolyA_pol"/>
    <property type="match status" value="1"/>
</dbReference>
<dbReference type="GO" id="GO:0005739">
    <property type="term" value="C:mitochondrion"/>
    <property type="evidence" value="ECO:0007669"/>
    <property type="project" value="TreeGrafter"/>
</dbReference>
<organism evidence="13 14">
    <name type="scientific">Pristionchus mayeri</name>
    <dbReference type="NCBI Taxonomy" id="1317129"/>
    <lineage>
        <taxon>Eukaryota</taxon>
        <taxon>Metazoa</taxon>
        <taxon>Ecdysozoa</taxon>
        <taxon>Nematoda</taxon>
        <taxon>Chromadorea</taxon>
        <taxon>Rhabditida</taxon>
        <taxon>Rhabditina</taxon>
        <taxon>Diplogasteromorpha</taxon>
        <taxon>Diplogasteroidea</taxon>
        <taxon>Neodiplogasteridae</taxon>
        <taxon>Pristionchus</taxon>
    </lineage>
</organism>
<reference evidence="14" key="1">
    <citation type="submission" date="2022-10" db="EMBL/GenBank/DDBJ databases">
        <title>Genome assembly of Pristionchus species.</title>
        <authorList>
            <person name="Yoshida K."/>
            <person name="Sommer R.J."/>
        </authorList>
    </citation>
    <scope>NUCLEOTIDE SEQUENCE [LARGE SCALE GENOMIC DNA]</scope>
    <source>
        <strain evidence="14">RS5460</strain>
    </source>
</reference>
<dbReference type="GO" id="GO:0000166">
    <property type="term" value="F:nucleotide binding"/>
    <property type="evidence" value="ECO:0007669"/>
    <property type="project" value="UniProtKB-KW"/>
</dbReference>
<dbReference type="Proteomes" id="UP001328107">
    <property type="component" value="Unassembled WGS sequence"/>
</dbReference>
<evidence type="ECO:0000256" key="2">
    <source>
        <dbReference type="ARBA" id="ARBA00007265"/>
    </source>
</evidence>
<dbReference type="PANTHER" id="PTHR46173:SF1">
    <property type="entry name" value="CCA TRNA NUCLEOTIDYLTRANSFERASE 1, MITOCHONDRIAL"/>
    <property type="match status" value="1"/>
</dbReference>
<keyword evidence="9" id="KW-0694">RNA-binding</keyword>
<keyword evidence="7" id="KW-0547">Nucleotide-binding</keyword>
<feature type="region of interest" description="Disordered" evidence="10">
    <location>
        <begin position="466"/>
        <end position="494"/>
    </location>
</feature>
<evidence type="ECO:0000259" key="12">
    <source>
        <dbReference type="Pfam" id="PF12627"/>
    </source>
</evidence>
<evidence type="ECO:0000256" key="10">
    <source>
        <dbReference type="SAM" id="MobiDB-lite"/>
    </source>
</evidence>